<keyword evidence="3" id="KW-0812">Transmembrane</keyword>
<evidence type="ECO:0000313" key="8">
    <source>
        <dbReference type="Proteomes" id="UP000031829"/>
    </source>
</evidence>
<keyword evidence="4" id="KW-1133">Transmembrane helix</keyword>
<reference evidence="7 8" key="1">
    <citation type="journal article" date="2015" name="Genome Announc.">
        <title>Complete genome sequences for 35 biothreat assay-relevant bacillus species.</title>
        <authorList>
            <person name="Johnson S.L."/>
            <person name="Daligault H.E."/>
            <person name="Davenport K.W."/>
            <person name="Jaissle J."/>
            <person name="Frey K.G."/>
            <person name="Ladner J.T."/>
            <person name="Broomall S.M."/>
            <person name="Bishop-Lilly K.A."/>
            <person name="Bruce D.C."/>
            <person name="Gibbons H.S."/>
            <person name="Coyne S.R."/>
            <person name="Lo C.C."/>
            <person name="Meincke L."/>
            <person name="Munk A.C."/>
            <person name="Koroleva G.I."/>
            <person name="Rosenzweig C.N."/>
            <person name="Palacios G.F."/>
            <person name="Redden C.L."/>
            <person name="Minogue T.D."/>
            <person name="Chain P.S."/>
        </authorList>
    </citation>
    <scope>NUCLEOTIDE SEQUENCE [LARGE SCALE GENOMIC DNA]</scope>
    <source>
        <strain evidence="8">ATCC 14581 / DSM 32 / JCM 2506 / NBRC 15308 / NCIMB 9376 / NCTC 10342 / NRRL B-14308 / VKM B-512</strain>
    </source>
</reference>
<sequence length="368" mass="40877">MNIIAIALKEMKSDLRDKRAFIFMILFPLALVLILGTALSQAFNNDMKIDDSYVLYKINTSNEESAAFKQFAAHAEKSGIHFKALKKNQDGKKEVKEQRYTAYVEVKDGDIHLYGNEENSIEFNMVQGMLSTFVDKYNVAMEVAKVNPQQVDNLLRASKHDYIQETSLHSQKQPNSIDYYAISMTTMIVLYGSISASYLIRGERMRNTASRLVAAPVKTAEIFVGKILGTVLVHSICVLVVIMSTKYFFDANWGDHLLLVLVMLVSQILFAISFGLGVSYLTKTEAASRAIIMVVIQVSCIVGGTYFQNGSGEGFVNVSPLTWMNNGLIKLIYTNDMGASLSVIGLNVGFSILFLGIAIVLLRKREGL</sequence>
<dbReference type="RefSeq" id="WP_034651490.1">
    <property type="nucleotide sequence ID" value="NZ_BCVB01000010.1"/>
</dbReference>
<comment type="subcellular location">
    <subcellularLocation>
        <location evidence="1">Cell membrane</location>
        <topology evidence="1">Multi-pass membrane protein</topology>
    </subcellularLocation>
</comment>
<proteinExistence type="predicted"/>
<dbReference type="InterPro" id="IPR013525">
    <property type="entry name" value="ABC2_TM"/>
</dbReference>
<dbReference type="Proteomes" id="UP000031829">
    <property type="component" value="Chromosome"/>
</dbReference>
<dbReference type="PANTHER" id="PTHR30294">
    <property type="entry name" value="MEMBRANE COMPONENT OF ABC TRANSPORTER YHHJ-RELATED"/>
    <property type="match status" value="1"/>
</dbReference>
<dbReference type="AlphaFoldDB" id="A0A0B6AG86"/>
<feature type="domain" description="ABC-2 type transporter transmembrane" evidence="6">
    <location>
        <begin position="20"/>
        <end position="359"/>
    </location>
</feature>
<dbReference type="KEGG" id="bmeg:BG04_5110"/>
<evidence type="ECO:0000256" key="5">
    <source>
        <dbReference type="ARBA" id="ARBA00023136"/>
    </source>
</evidence>
<dbReference type="GO" id="GO:0005886">
    <property type="term" value="C:plasma membrane"/>
    <property type="evidence" value="ECO:0007669"/>
    <property type="project" value="UniProtKB-SubCell"/>
</dbReference>
<gene>
    <name evidence="7" type="ORF">BG04_5110</name>
</gene>
<evidence type="ECO:0000256" key="2">
    <source>
        <dbReference type="ARBA" id="ARBA00022475"/>
    </source>
</evidence>
<keyword evidence="2" id="KW-1003">Cell membrane</keyword>
<evidence type="ECO:0000256" key="4">
    <source>
        <dbReference type="ARBA" id="ARBA00022989"/>
    </source>
</evidence>
<dbReference type="InterPro" id="IPR051449">
    <property type="entry name" value="ABC-2_transporter_component"/>
</dbReference>
<dbReference type="Pfam" id="PF12698">
    <property type="entry name" value="ABC2_membrane_3"/>
    <property type="match status" value="1"/>
</dbReference>
<accession>A0A0B6AG86</accession>
<dbReference type="HOGENOM" id="CLU_039483_0_3_9"/>
<dbReference type="PANTHER" id="PTHR30294:SF48">
    <property type="entry name" value="LINEARMYCIN RESISTANCE PERMEASE PROTEIN LNRM"/>
    <property type="match status" value="1"/>
</dbReference>
<evidence type="ECO:0000313" key="7">
    <source>
        <dbReference type="EMBL" id="AJI22526.1"/>
    </source>
</evidence>
<evidence type="ECO:0000259" key="6">
    <source>
        <dbReference type="Pfam" id="PF12698"/>
    </source>
</evidence>
<dbReference type="GeneID" id="93643073"/>
<protein>
    <submittedName>
        <fullName evidence="7">ABC-2 type transporter family protein</fullName>
    </submittedName>
</protein>
<organism evidence="7 8">
    <name type="scientific">Priestia megaterium (strain ATCC 14581 / DSM 32 / CCUG 1817 / JCM 2506 / NBRC 15308 / NCIMB 9376 / NCTC 10342 / NRRL B-14308 / VKM B-512 / Ford 19)</name>
    <name type="common">Bacillus megaterium</name>
    <dbReference type="NCBI Taxonomy" id="1348623"/>
    <lineage>
        <taxon>Bacteria</taxon>
        <taxon>Bacillati</taxon>
        <taxon>Bacillota</taxon>
        <taxon>Bacilli</taxon>
        <taxon>Bacillales</taxon>
        <taxon>Bacillaceae</taxon>
        <taxon>Priestia</taxon>
    </lineage>
</organism>
<dbReference type="GO" id="GO:0140359">
    <property type="term" value="F:ABC-type transporter activity"/>
    <property type="evidence" value="ECO:0007669"/>
    <property type="project" value="InterPro"/>
</dbReference>
<dbReference type="EMBL" id="CP009920">
    <property type="protein sequence ID" value="AJI22526.1"/>
    <property type="molecule type" value="Genomic_DNA"/>
</dbReference>
<keyword evidence="5" id="KW-0472">Membrane</keyword>
<name>A0A0B6AG86_PRIM2</name>
<evidence type="ECO:0000256" key="1">
    <source>
        <dbReference type="ARBA" id="ARBA00004651"/>
    </source>
</evidence>
<evidence type="ECO:0000256" key="3">
    <source>
        <dbReference type="ARBA" id="ARBA00022692"/>
    </source>
</evidence>